<protein>
    <submittedName>
        <fullName evidence="2">Uncharacterized protein</fullName>
    </submittedName>
</protein>
<comment type="caution">
    <text evidence="2">The sequence shown here is derived from an EMBL/GenBank/DDBJ whole genome shotgun (WGS) entry which is preliminary data.</text>
</comment>
<keyword evidence="3" id="KW-1185">Reference proteome</keyword>
<proteinExistence type="predicted"/>
<sequence length="197" mass="23339">MKSFEDRNQITYRYLKLFYFILAFSALTLNTVFSRDLLASVLSFVLYAVPIAFSFYDLYGRWPKDDKNKIFLQRYYERNLIVCFILITFYIILATILISNKKIIENRNVLIEYSIKTGLYLALLIPFISNLKATNLSIKMTDEASAGVDYLNRYVEREATDYRERDWTEQANRQLEMKKFVQQQMNGKHRKNGGPKQ</sequence>
<name>A0ABM9N697_9LACO</name>
<evidence type="ECO:0000313" key="2">
    <source>
        <dbReference type="EMBL" id="CAK8054747.1"/>
    </source>
</evidence>
<dbReference type="RefSeq" id="WP_349642295.1">
    <property type="nucleotide sequence ID" value="NZ_CAWVOH010000003.1"/>
</dbReference>
<accession>A0ABM9N697</accession>
<feature type="transmembrane region" description="Helical" evidence="1">
    <location>
        <begin position="39"/>
        <end position="59"/>
    </location>
</feature>
<dbReference type="Proteomes" id="UP001314241">
    <property type="component" value="Unassembled WGS sequence"/>
</dbReference>
<evidence type="ECO:0000313" key="3">
    <source>
        <dbReference type="Proteomes" id="UP001314241"/>
    </source>
</evidence>
<evidence type="ECO:0000256" key="1">
    <source>
        <dbReference type="SAM" id="Phobius"/>
    </source>
</evidence>
<keyword evidence="1" id="KW-1133">Transmembrane helix</keyword>
<feature type="transmembrane region" description="Helical" evidence="1">
    <location>
        <begin position="12"/>
        <end position="33"/>
    </location>
</feature>
<keyword evidence="1" id="KW-0472">Membrane</keyword>
<organism evidence="2 3">
    <name type="scientific">Eupransor demetentiae</name>
    <dbReference type="NCBI Taxonomy" id="3109584"/>
    <lineage>
        <taxon>Bacteria</taxon>
        <taxon>Bacillati</taxon>
        <taxon>Bacillota</taxon>
        <taxon>Bacilli</taxon>
        <taxon>Lactobacillales</taxon>
        <taxon>Lactobacillaceae</taxon>
        <taxon>Eupransor</taxon>
    </lineage>
</organism>
<feature type="transmembrane region" description="Helical" evidence="1">
    <location>
        <begin position="80"/>
        <end position="98"/>
    </location>
</feature>
<gene>
    <name evidence="2" type="ORF">R54876_GBNLAHCA_01322</name>
</gene>
<feature type="transmembrane region" description="Helical" evidence="1">
    <location>
        <begin position="110"/>
        <end position="131"/>
    </location>
</feature>
<dbReference type="EMBL" id="CAWVOH010000003">
    <property type="protein sequence ID" value="CAK8054747.1"/>
    <property type="molecule type" value="Genomic_DNA"/>
</dbReference>
<keyword evidence="1" id="KW-0812">Transmembrane</keyword>
<reference evidence="2 3" key="1">
    <citation type="submission" date="2024-01" db="EMBL/GenBank/DDBJ databases">
        <authorList>
            <person name="Botero Cardona J."/>
        </authorList>
    </citation>
    <scope>NUCLEOTIDE SEQUENCE [LARGE SCALE GENOMIC DNA]</scope>
    <source>
        <strain evidence="2 3">LMG 33000</strain>
    </source>
</reference>